<dbReference type="Proteomes" id="UP000823399">
    <property type="component" value="Unassembled WGS sequence"/>
</dbReference>
<protein>
    <recommendedName>
        <fullName evidence="2">CxC2-like cysteine cluster KDZ transposase-associated domain-containing protein</fullName>
    </recommendedName>
</protein>
<gene>
    <name evidence="3" type="ORF">F5147DRAFT_746023</name>
</gene>
<accession>A0A9P7F4Z5</accession>
<dbReference type="RefSeq" id="XP_041292100.1">
    <property type="nucleotide sequence ID" value="XM_041439808.1"/>
</dbReference>
<dbReference type="Pfam" id="PF18803">
    <property type="entry name" value="CxC2"/>
    <property type="match status" value="1"/>
</dbReference>
<proteinExistence type="predicted"/>
<feature type="compositionally biased region" description="Polar residues" evidence="1">
    <location>
        <begin position="471"/>
        <end position="481"/>
    </location>
</feature>
<feature type="region of interest" description="Disordered" evidence="1">
    <location>
        <begin position="463"/>
        <end position="489"/>
    </location>
</feature>
<comment type="caution">
    <text evidence="3">The sequence shown here is derived from an EMBL/GenBank/DDBJ whole genome shotgun (WGS) entry which is preliminary data.</text>
</comment>
<dbReference type="AlphaFoldDB" id="A0A9P7F4Z5"/>
<feature type="domain" description="CxC2-like cysteine cluster KDZ transposase-associated" evidence="2">
    <location>
        <begin position="105"/>
        <end position="212"/>
    </location>
</feature>
<dbReference type="EMBL" id="JABBWM010000032">
    <property type="protein sequence ID" value="KAG2107222.1"/>
    <property type="molecule type" value="Genomic_DNA"/>
</dbReference>
<evidence type="ECO:0000259" key="2">
    <source>
        <dbReference type="Pfam" id="PF18803"/>
    </source>
</evidence>
<dbReference type="InterPro" id="IPR041457">
    <property type="entry name" value="CxC2_KDZ-assoc"/>
</dbReference>
<dbReference type="OrthoDB" id="3261436at2759"/>
<keyword evidence="4" id="KW-1185">Reference proteome</keyword>
<dbReference type="CDD" id="cd19757">
    <property type="entry name" value="Bbox1"/>
    <property type="match status" value="1"/>
</dbReference>
<sequence>MTVEDGVALDHDGHYSLEEQEQDPVFEIEAEAANSNRRKRTAGGRGDYVYNTICRICDSGAPQFRCKDCFSTELCCHDCIVATHTKNPSHRIQEWTGSYFVAISLKKLGLRVQLGHPAGERCLLPERAFNDDFTLIDTNGIHEIGLDFCGCETAQTHTRQLLRTAWFPATTTDPHTATTFQILEQYHILSFKSKCSGYEFYHAVARLSDNTGLHPQKDRYEAFMRMVCEWRHLKMLKQAGRGYDPAGVEGTRSGECAVICPACLQPGKNLPDNWCDAPKGKRWLYGLFLAIDANFWLKRRMVSKDSVDPGLSHGWAYFVEETAYKTYLQSYTGSPQQKSTCSSHNAVNMADTKVSHDLAATGVGTIDCARHNMKLPNGVGDLQKGESLCGHCVDALNVSYDIACQWHKNLWQRMSTMPLDLHLDHLATFVRFFVPKFHLPAHILACQTKFSFNFSKNVGRTDGEAPERGWSNINPMASSTKEMGPGSRRDTLDDHFGDWNWKKVVGLGATLLRKMIEAREERKAHQTAFQELNEALAPETMEAWKVEIESWEENPNDSLVANPFEAKVIPVTQAAVRLQLAQLEASELHQGTDVSMHAEISPSIFIASGIDLENEQHRLKVDIAKQGLHATDMQMGSVQRLRNALQRKIDTWKRIQALYTPAVQLLESRVELPSHSTSDIINPKDSQLWLPSALCSKPIPCDLWLLTTEQSLRLQDYMYTFKRDWICGQSANTCAQNALSRVEARATAAAEKYRAARVALSSLAHVLGKVLERKDNMRGMSVPKQLSWIWLVEGVGDDEDEVVQDSLRVEWCKAQEVELLQEEMRRVTCFLRWHASWWNQKIVEHMLTSTDHEGLGAYAYRQAQLRNDLADCFKNKWAAHLPLTVAYDEAELDLYLPELPLP</sequence>
<evidence type="ECO:0000256" key="1">
    <source>
        <dbReference type="SAM" id="MobiDB-lite"/>
    </source>
</evidence>
<dbReference type="PANTHER" id="PTHR33096">
    <property type="entry name" value="CXC2 DOMAIN-CONTAINING PROTEIN"/>
    <property type="match status" value="1"/>
</dbReference>
<evidence type="ECO:0000313" key="4">
    <source>
        <dbReference type="Proteomes" id="UP000823399"/>
    </source>
</evidence>
<evidence type="ECO:0000313" key="3">
    <source>
        <dbReference type="EMBL" id="KAG2107222.1"/>
    </source>
</evidence>
<dbReference type="PANTHER" id="PTHR33096:SF1">
    <property type="entry name" value="CXC1-LIKE CYSTEINE CLUSTER ASSOCIATED WITH KDZ TRANSPOSASES DOMAIN-CONTAINING PROTEIN"/>
    <property type="match status" value="1"/>
</dbReference>
<dbReference type="Pfam" id="PF18758">
    <property type="entry name" value="KDZ"/>
    <property type="match status" value="1"/>
</dbReference>
<dbReference type="GeneID" id="64702067"/>
<name>A0A9P7F4Z5_9AGAM</name>
<reference evidence="3" key="1">
    <citation type="journal article" date="2020" name="New Phytol.">
        <title>Comparative genomics reveals dynamic genome evolution in host specialist ectomycorrhizal fungi.</title>
        <authorList>
            <person name="Lofgren L.A."/>
            <person name="Nguyen N.H."/>
            <person name="Vilgalys R."/>
            <person name="Ruytinx J."/>
            <person name="Liao H.L."/>
            <person name="Branco S."/>
            <person name="Kuo A."/>
            <person name="LaButti K."/>
            <person name="Lipzen A."/>
            <person name="Andreopoulos W."/>
            <person name="Pangilinan J."/>
            <person name="Riley R."/>
            <person name="Hundley H."/>
            <person name="Na H."/>
            <person name="Barry K."/>
            <person name="Grigoriev I.V."/>
            <person name="Stajich J.E."/>
            <person name="Kennedy P.G."/>
        </authorList>
    </citation>
    <scope>NUCLEOTIDE SEQUENCE</scope>
    <source>
        <strain evidence="3">FC423</strain>
    </source>
</reference>
<organism evidence="3 4">
    <name type="scientific">Suillus discolor</name>
    <dbReference type="NCBI Taxonomy" id="1912936"/>
    <lineage>
        <taxon>Eukaryota</taxon>
        <taxon>Fungi</taxon>
        <taxon>Dikarya</taxon>
        <taxon>Basidiomycota</taxon>
        <taxon>Agaricomycotina</taxon>
        <taxon>Agaricomycetes</taxon>
        <taxon>Agaricomycetidae</taxon>
        <taxon>Boletales</taxon>
        <taxon>Suillineae</taxon>
        <taxon>Suillaceae</taxon>
        <taxon>Suillus</taxon>
    </lineage>
</organism>
<dbReference type="InterPro" id="IPR040521">
    <property type="entry name" value="KDZ"/>
</dbReference>